<organism evidence="1 2">
    <name type="scientific">Lepeophtheirus salmonis</name>
    <name type="common">Salmon louse</name>
    <name type="synonym">Caligus salmonis</name>
    <dbReference type="NCBI Taxonomy" id="72036"/>
    <lineage>
        <taxon>Eukaryota</taxon>
        <taxon>Metazoa</taxon>
        <taxon>Ecdysozoa</taxon>
        <taxon>Arthropoda</taxon>
        <taxon>Crustacea</taxon>
        <taxon>Multicrustacea</taxon>
        <taxon>Hexanauplia</taxon>
        <taxon>Copepoda</taxon>
        <taxon>Siphonostomatoida</taxon>
        <taxon>Caligidae</taxon>
        <taxon>Lepeophtheirus</taxon>
    </lineage>
</organism>
<reference evidence="1" key="1">
    <citation type="submission" date="2021-02" db="EMBL/GenBank/DDBJ databases">
        <authorList>
            <person name="Bekaert M."/>
        </authorList>
    </citation>
    <scope>NUCLEOTIDE SEQUENCE</scope>
    <source>
        <strain evidence="1">IoA-00</strain>
    </source>
</reference>
<dbReference type="EMBL" id="HG994583">
    <property type="protein sequence ID" value="CAF2926259.1"/>
    <property type="molecule type" value="Genomic_DNA"/>
</dbReference>
<protein>
    <submittedName>
        <fullName evidence="1">(salmon louse) hypothetical protein</fullName>
    </submittedName>
</protein>
<dbReference type="Proteomes" id="UP000675881">
    <property type="component" value="Chromosome 4"/>
</dbReference>
<evidence type="ECO:0000313" key="1">
    <source>
        <dbReference type="EMBL" id="CAF2926259.1"/>
    </source>
</evidence>
<name>A0A7R8CWY0_LEPSM</name>
<evidence type="ECO:0000313" key="2">
    <source>
        <dbReference type="Proteomes" id="UP000675881"/>
    </source>
</evidence>
<proteinExistence type="predicted"/>
<gene>
    <name evidence="1" type="ORF">LSAA_8882</name>
</gene>
<keyword evidence="2" id="KW-1185">Reference proteome</keyword>
<accession>A0A7R8CWY0</accession>
<dbReference type="AlphaFoldDB" id="A0A7R8CWY0"/>
<sequence length="146" mass="16799">MVLKILRHSTIGKNPKIEKFVPDSRLLQISLLRQMVTSSYNWCPICEYQKEQRRTSTYVVFKYQKSFGMEIEFTSISLGIATRAALRNFVDEWRSKKLGSDIRLCTSYGGQCEAPDHLELCSEANTPLSWAIFPSILVNIIVNYIL</sequence>